<keyword evidence="1" id="KW-0449">Lipoprotein</keyword>
<dbReference type="InterPro" id="IPR041662">
    <property type="entry name" value="SusD-like_2"/>
</dbReference>
<organism evidence="1 2">
    <name type="scientific">Tannerella forsythia</name>
    <name type="common">Bacteroides forsythus</name>
    <dbReference type="NCBI Taxonomy" id="28112"/>
    <lineage>
        <taxon>Bacteria</taxon>
        <taxon>Pseudomonadati</taxon>
        <taxon>Bacteroidota</taxon>
        <taxon>Bacteroidia</taxon>
        <taxon>Bacteroidales</taxon>
        <taxon>Tannerellaceae</taxon>
        <taxon>Tannerella</taxon>
    </lineage>
</organism>
<name>A0A2A6E738_TANFO</name>
<dbReference type="Gene3D" id="1.25.40.390">
    <property type="match status" value="2"/>
</dbReference>
<dbReference type="Pfam" id="PF12771">
    <property type="entry name" value="SusD-like_2"/>
    <property type="match status" value="2"/>
</dbReference>
<dbReference type="Proteomes" id="UP000219259">
    <property type="component" value="Unassembled WGS sequence"/>
</dbReference>
<evidence type="ECO:0000313" key="2">
    <source>
        <dbReference type="Proteomes" id="UP000219259"/>
    </source>
</evidence>
<accession>A0A2A6E738</accession>
<sequence length="614" mass="70612">MNKMKYIFTGILSLLLFSGCLDNYREVNTDPELLVTVNPKNAFTGATENFNNSSRQHLLGKYSGVMQYMQYIVAEDGAQEGAYVNTAKNTRPSPYTPYYRDYYAQIGLRLKYLVNNVIPNNPEKDRYQHIVAIANILETYQVWLMFDVYGAAPYTEAFKINEGIRTPKYELYQKGLDGKELYKVFDEKIKQNIEILQKESKDQYKLDKNDYFYQGDVNKWIKFGNTLRIKMAQRLEKADNAFYKSVLKDALANSGGLISKHDESCIYHHPNEHNNNTDDMQGLTTNYVATRALVNFLKAYDDPRLPILIRRNGFGKGNNNKDNDAIADTLAKYFPNYQTQFAQWTDRYVGMAANPDSTNSLWSTDSYFTISYKNDKGVDRTMTVRNNSQIESRFYVKNGGKVSNTLGVREKEDQDKYDVSQNEISLFTPLITYPEVCLMMAEIAYKENGAQGGKDALAWFHEGIRASMEQYQSWAKKMGVPSAMNEKSDNYHPITKEKIDQYIARAEFQNVSLEKIISQQWVNLFMRPEEAWATWKRTGLPAFKDQPVPDNGVAFLETIATGGDKLLIPRRCVLPTPNMENVDNFNMAVKELTTDPNYGSDENKSDGRIWWDKK</sequence>
<dbReference type="SUPFAM" id="SSF48452">
    <property type="entry name" value="TPR-like"/>
    <property type="match status" value="1"/>
</dbReference>
<dbReference type="PROSITE" id="PS51257">
    <property type="entry name" value="PROKAR_LIPOPROTEIN"/>
    <property type="match status" value="1"/>
</dbReference>
<evidence type="ECO:0000313" key="1">
    <source>
        <dbReference type="EMBL" id="PDP43138.1"/>
    </source>
</evidence>
<gene>
    <name evidence="1" type="ORF">CLI86_09890</name>
</gene>
<proteinExistence type="predicted"/>
<dbReference type="EMBL" id="NSLJ01000027">
    <property type="protein sequence ID" value="PDP43138.1"/>
    <property type="molecule type" value="Genomic_DNA"/>
</dbReference>
<dbReference type="InterPro" id="IPR011990">
    <property type="entry name" value="TPR-like_helical_dom_sf"/>
</dbReference>
<dbReference type="RefSeq" id="WP_097531440.1">
    <property type="nucleotide sequence ID" value="NZ_CAUPTG010000025.1"/>
</dbReference>
<comment type="caution">
    <text evidence="1">The sequence shown here is derived from an EMBL/GenBank/DDBJ whole genome shotgun (WGS) entry which is preliminary data.</text>
</comment>
<dbReference type="AlphaFoldDB" id="A0A2A6E738"/>
<reference evidence="1 2" key="1">
    <citation type="submission" date="2017-09" db="EMBL/GenBank/DDBJ databases">
        <title>Phase variable restriction modification systems are present in the genome sequences of periodontal pathogens Prevotella intermedia, Tannerella forsythia and Porphyromonas gingivalis.</title>
        <authorList>
            <person name="Haigh R.D."/>
            <person name="Crawford L."/>
            <person name="Ralph J."/>
            <person name="Wanford J."/>
            <person name="Vartoukian S.R."/>
            <person name="Hijazib K."/>
            <person name="Wade W."/>
            <person name="Oggioni M.R."/>
        </authorList>
    </citation>
    <scope>NUCLEOTIDE SEQUENCE [LARGE SCALE GENOMIC DNA]</scope>
    <source>
        <strain evidence="1 2">WW11663</strain>
    </source>
</reference>
<protein>
    <submittedName>
        <fullName evidence="1">SusD/RagB family nutrient-binding outer membrane lipoprotein</fullName>
    </submittedName>
</protein>